<dbReference type="GO" id="GO:0008784">
    <property type="term" value="F:alanine racemase activity"/>
    <property type="evidence" value="ECO:0007669"/>
    <property type="project" value="UniProtKB-UniRule"/>
</dbReference>
<dbReference type="Gene3D" id="2.40.37.10">
    <property type="entry name" value="Lyase, Ornithine Decarboxylase, Chain A, domain 1"/>
    <property type="match status" value="1"/>
</dbReference>
<dbReference type="GO" id="GO:0030632">
    <property type="term" value="P:D-alanine biosynthetic process"/>
    <property type="evidence" value="ECO:0007669"/>
    <property type="project" value="UniProtKB-UniRule"/>
</dbReference>
<evidence type="ECO:0000259" key="8">
    <source>
        <dbReference type="SMART" id="SM01005"/>
    </source>
</evidence>
<comment type="catalytic activity">
    <reaction evidence="1 5">
        <text>L-alanine = D-alanine</text>
        <dbReference type="Rhea" id="RHEA:20249"/>
        <dbReference type="ChEBI" id="CHEBI:57416"/>
        <dbReference type="ChEBI" id="CHEBI:57972"/>
        <dbReference type="EC" id="5.1.1.1"/>
    </reaction>
</comment>
<feature type="active site" description="Proton acceptor; specific for D-alanine" evidence="5">
    <location>
        <position position="35"/>
    </location>
</feature>
<dbReference type="NCBIfam" id="TIGR00492">
    <property type="entry name" value="alr"/>
    <property type="match status" value="1"/>
</dbReference>
<dbReference type="Gene3D" id="3.20.20.10">
    <property type="entry name" value="Alanine racemase"/>
    <property type="match status" value="1"/>
</dbReference>
<gene>
    <name evidence="9" type="ORF">DFR38_13613</name>
</gene>
<feature type="domain" description="Alanine racemase C-terminal" evidence="8">
    <location>
        <begin position="232"/>
        <end position="356"/>
    </location>
</feature>
<dbReference type="Proteomes" id="UP000248395">
    <property type="component" value="Unassembled WGS sequence"/>
</dbReference>
<dbReference type="InterPro" id="IPR009006">
    <property type="entry name" value="Ala_racemase/Decarboxylase_C"/>
</dbReference>
<dbReference type="PANTHER" id="PTHR30511">
    <property type="entry name" value="ALANINE RACEMASE"/>
    <property type="match status" value="1"/>
</dbReference>
<dbReference type="PRINTS" id="PR00992">
    <property type="entry name" value="ALARACEMASE"/>
</dbReference>
<comment type="caution">
    <text evidence="9">The sequence shown here is derived from an EMBL/GenBank/DDBJ whole genome shotgun (WGS) entry which is preliminary data.</text>
</comment>
<dbReference type="OrthoDB" id="9813814at2"/>
<dbReference type="UniPathway" id="UPA00042">
    <property type="reaction ID" value="UER00497"/>
</dbReference>
<feature type="modified residue" description="N6-(pyridoxal phosphate)lysine" evidence="5 6">
    <location>
        <position position="35"/>
    </location>
</feature>
<dbReference type="InterPro" id="IPR001608">
    <property type="entry name" value="Ala_racemase_N"/>
</dbReference>
<organism evidence="9 10">
    <name type="scientific">Aquitalea magnusonii</name>
    <dbReference type="NCBI Taxonomy" id="332411"/>
    <lineage>
        <taxon>Bacteria</taxon>
        <taxon>Pseudomonadati</taxon>
        <taxon>Pseudomonadota</taxon>
        <taxon>Betaproteobacteria</taxon>
        <taxon>Neisseriales</taxon>
        <taxon>Chromobacteriaceae</taxon>
        <taxon>Aquitalea</taxon>
    </lineage>
</organism>
<feature type="binding site" evidence="5 7">
    <location>
        <position position="131"/>
    </location>
    <ligand>
        <name>substrate</name>
    </ligand>
</feature>
<dbReference type="InterPro" id="IPR020622">
    <property type="entry name" value="Ala_racemase_pyridoxalP-BS"/>
</dbReference>
<dbReference type="GO" id="GO:0005829">
    <property type="term" value="C:cytosol"/>
    <property type="evidence" value="ECO:0007669"/>
    <property type="project" value="TreeGrafter"/>
</dbReference>
<comment type="cofactor">
    <cofactor evidence="2 5 6">
        <name>pyridoxal 5'-phosphate</name>
        <dbReference type="ChEBI" id="CHEBI:597326"/>
    </cofactor>
</comment>
<comment type="function">
    <text evidence="5">Catalyzes the interconversion of L-alanine and D-alanine. May also act on other amino acids.</text>
</comment>
<keyword evidence="10" id="KW-1185">Reference proteome</keyword>
<name>A0A318IVF1_9NEIS</name>
<dbReference type="EMBL" id="QJKC01000036">
    <property type="protein sequence ID" value="PXX38590.1"/>
    <property type="molecule type" value="Genomic_DNA"/>
</dbReference>
<keyword evidence="4 5" id="KW-0413">Isomerase</keyword>
<dbReference type="SUPFAM" id="SSF51419">
    <property type="entry name" value="PLP-binding barrel"/>
    <property type="match status" value="1"/>
</dbReference>
<evidence type="ECO:0000256" key="2">
    <source>
        <dbReference type="ARBA" id="ARBA00001933"/>
    </source>
</evidence>
<evidence type="ECO:0000256" key="1">
    <source>
        <dbReference type="ARBA" id="ARBA00000316"/>
    </source>
</evidence>
<dbReference type="EC" id="5.1.1.1" evidence="5"/>
<evidence type="ECO:0000256" key="4">
    <source>
        <dbReference type="ARBA" id="ARBA00023235"/>
    </source>
</evidence>
<evidence type="ECO:0000256" key="7">
    <source>
        <dbReference type="PIRSR" id="PIRSR600821-52"/>
    </source>
</evidence>
<dbReference type="PANTHER" id="PTHR30511:SF0">
    <property type="entry name" value="ALANINE RACEMASE, CATABOLIC-RELATED"/>
    <property type="match status" value="1"/>
</dbReference>
<dbReference type="GO" id="GO:0030170">
    <property type="term" value="F:pyridoxal phosphate binding"/>
    <property type="evidence" value="ECO:0007669"/>
    <property type="project" value="UniProtKB-UniRule"/>
</dbReference>
<comment type="similarity">
    <text evidence="5">Belongs to the alanine racemase family.</text>
</comment>
<evidence type="ECO:0000313" key="10">
    <source>
        <dbReference type="Proteomes" id="UP000248395"/>
    </source>
</evidence>
<evidence type="ECO:0000256" key="3">
    <source>
        <dbReference type="ARBA" id="ARBA00022898"/>
    </source>
</evidence>
<dbReference type="HAMAP" id="MF_01201">
    <property type="entry name" value="Ala_racemase"/>
    <property type="match status" value="1"/>
</dbReference>
<dbReference type="PROSITE" id="PS00395">
    <property type="entry name" value="ALANINE_RACEMASE"/>
    <property type="match status" value="1"/>
</dbReference>
<dbReference type="SMART" id="SM01005">
    <property type="entry name" value="Ala_racemase_C"/>
    <property type="match status" value="1"/>
</dbReference>
<dbReference type="InterPro" id="IPR011079">
    <property type="entry name" value="Ala_racemase_C"/>
</dbReference>
<proteinExistence type="inferred from homology"/>
<dbReference type="Pfam" id="PF00842">
    <property type="entry name" value="Ala_racemase_C"/>
    <property type="match status" value="1"/>
</dbReference>
<feature type="binding site" evidence="5 7">
    <location>
        <position position="301"/>
    </location>
    <ligand>
        <name>substrate</name>
    </ligand>
</feature>
<dbReference type="Pfam" id="PF01168">
    <property type="entry name" value="Ala_racemase_N"/>
    <property type="match status" value="1"/>
</dbReference>
<dbReference type="FunFam" id="3.20.20.10:FF:000002">
    <property type="entry name" value="Alanine racemase"/>
    <property type="match status" value="1"/>
</dbReference>
<evidence type="ECO:0000313" key="9">
    <source>
        <dbReference type="EMBL" id="PXX38590.1"/>
    </source>
</evidence>
<sequence>MTRPIRVEINHSALRHNYSQSRKQTSGRRALAVIKADAYGHGSLGCAQALADMADGFALLNIEEAIALREAGIQQDIILLEGPFDRAEVEAMAAYRIGGAIHSPHQIAWLQEGSLPAPVEVWLKVNSGMNRLGFRPEQVAATLASLQSLPQVRTSTIMTHFATADDARGVAAQWQAFAPVAEASGLAVSAANSAAVFRHPHTHGDVVRPGITLYGCSPFAECHGAALGLQTTMTLSADLIAIQQLQAGDTVGYGLNFRAEQAMRIGIVACGYADGYPRIAPSGTPVLVAGQRSTTVGRVSMDMLAIDLSHIPAADIGSRVELWGPHVAIEEVAAAAGTIGYELMCAIAPRVPRRLI</sequence>
<dbReference type="AlphaFoldDB" id="A0A318IVF1"/>
<dbReference type="CDD" id="cd06827">
    <property type="entry name" value="PLPDE_III_AR_proteobact"/>
    <property type="match status" value="1"/>
</dbReference>
<dbReference type="SUPFAM" id="SSF50621">
    <property type="entry name" value="Alanine racemase C-terminal domain-like"/>
    <property type="match status" value="1"/>
</dbReference>
<evidence type="ECO:0000256" key="5">
    <source>
        <dbReference type="HAMAP-Rule" id="MF_01201"/>
    </source>
</evidence>
<dbReference type="InterPro" id="IPR000821">
    <property type="entry name" value="Ala_racemase"/>
</dbReference>
<keyword evidence="3 5" id="KW-0663">Pyridoxal phosphate</keyword>
<comment type="pathway">
    <text evidence="5">Amino-acid biosynthesis; D-alanine biosynthesis; D-alanine from L-alanine: step 1/1.</text>
</comment>
<protein>
    <recommendedName>
        <fullName evidence="5">Alanine racemase</fullName>
        <ecNumber evidence="5">5.1.1.1</ecNumber>
    </recommendedName>
</protein>
<feature type="active site" description="Proton acceptor; specific for L-alanine" evidence="5">
    <location>
        <position position="253"/>
    </location>
</feature>
<reference evidence="9 10" key="1">
    <citation type="submission" date="2018-05" db="EMBL/GenBank/DDBJ databases">
        <title>Genomic Encyclopedia of Type Strains, Phase IV (KMG-IV): sequencing the most valuable type-strain genomes for metagenomic binning, comparative biology and taxonomic classification.</title>
        <authorList>
            <person name="Goeker M."/>
        </authorList>
    </citation>
    <scope>NUCLEOTIDE SEQUENCE [LARGE SCALE GENOMIC DNA]</scope>
    <source>
        <strain evidence="9 10">DSM 25134</strain>
    </source>
</reference>
<accession>A0A318IVF1</accession>
<evidence type="ECO:0000256" key="6">
    <source>
        <dbReference type="PIRSR" id="PIRSR600821-50"/>
    </source>
</evidence>
<dbReference type="InterPro" id="IPR029066">
    <property type="entry name" value="PLP-binding_barrel"/>
</dbReference>
<dbReference type="RefSeq" id="WP_059286049.1">
    <property type="nucleotide sequence ID" value="NZ_LNQU01000054.1"/>
</dbReference>